<dbReference type="AlphaFoldDB" id="A0A1Q9D057"/>
<protein>
    <submittedName>
        <fullName evidence="1">Uncharacterized protein</fullName>
    </submittedName>
</protein>
<dbReference type="EMBL" id="LSRX01000807">
    <property type="protein sequence ID" value="OLP88544.1"/>
    <property type="molecule type" value="Genomic_DNA"/>
</dbReference>
<evidence type="ECO:0000313" key="1">
    <source>
        <dbReference type="EMBL" id="OLP88544.1"/>
    </source>
</evidence>
<sequence>MTNIMYSELDIEKECDLPDTMMLRALMVFMAYGMVKKTIIVPALSSLRSQNWMAFLYFLVFMACNEKIMRIEEELLSVHGTSKTTVHRWQIFYQNCLTTYMNAQKLNKVGGHKRRCVMDEIAVGKVGVRVDNSISKLRSMTRRPVRISKREPYNSIWKRGARPGVKVKAKSAKDKRKSKNTQWLWFGVEYGKDKFVPFTHGAGTKRVAATVLPSSSSASDKKPRGHDSIKQALQKYVLPKSKVTADGWRAIQSACKSLKIPLKQVNHTNTFRGKDGTYSNDAESEVARFKFWSRGKWSKVRSTNSKCTAKKQAKFQAKVTEYVVQTNSACDMKLPMSIILEAIRLHSKSKKWSPVLLE</sequence>
<dbReference type="OrthoDB" id="10278538at2759"/>
<keyword evidence="2" id="KW-1185">Reference proteome</keyword>
<name>A0A1Q9D057_SYMMI</name>
<comment type="caution">
    <text evidence="1">The sequence shown here is derived from an EMBL/GenBank/DDBJ whole genome shotgun (WGS) entry which is preliminary data.</text>
</comment>
<evidence type="ECO:0000313" key="2">
    <source>
        <dbReference type="Proteomes" id="UP000186817"/>
    </source>
</evidence>
<gene>
    <name evidence="1" type="ORF">AK812_SmicGene30107</name>
</gene>
<accession>A0A1Q9D057</accession>
<organism evidence="1 2">
    <name type="scientific">Symbiodinium microadriaticum</name>
    <name type="common">Dinoflagellate</name>
    <name type="synonym">Zooxanthella microadriatica</name>
    <dbReference type="NCBI Taxonomy" id="2951"/>
    <lineage>
        <taxon>Eukaryota</taxon>
        <taxon>Sar</taxon>
        <taxon>Alveolata</taxon>
        <taxon>Dinophyceae</taxon>
        <taxon>Suessiales</taxon>
        <taxon>Symbiodiniaceae</taxon>
        <taxon>Symbiodinium</taxon>
    </lineage>
</organism>
<dbReference type="Proteomes" id="UP000186817">
    <property type="component" value="Unassembled WGS sequence"/>
</dbReference>
<reference evidence="1 2" key="1">
    <citation type="submission" date="2016-02" db="EMBL/GenBank/DDBJ databases">
        <title>Genome analysis of coral dinoflagellate symbionts highlights evolutionary adaptations to a symbiotic lifestyle.</title>
        <authorList>
            <person name="Aranda M."/>
            <person name="Li Y."/>
            <person name="Liew Y.J."/>
            <person name="Baumgarten S."/>
            <person name="Simakov O."/>
            <person name="Wilson M."/>
            <person name="Piel J."/>
            <person name="Ashoor H."/>
            <person name="Bougouffa S."/>
            <person name="Bajic V.B."/>
            <person name="Ryu T."/>
            <person name="Ravasi T."/>
            <person name="Bayer T."/>
            <person name="Micklem G."/>
            <person name="Kim H."/>
            <person name="Bhak J."/>
            <person name="Lajeunesse T.C."/>
            <person name="Voolstra C.R."/>
        </authorList>
    </citation>
    <scope>NUCLEOTIDE SEQUENCE [LARGE SCALE GENOMIC DNA]</scope>
    <source>
        <strain evidence="1 2">CCMP2467</strain>
    </source>
</reference>
<proteinExistence type="predicted"/>